<organism evidence="3 4">
    <name type="scientific">Acrasis kona</name>
    <dbReference type="NCBI Taxonomy" id="1008807"/>
    <lineage>
        <taxon>Eukaryota</taxon>
        <taxon>Discoba</taxon>
        <taxon>Heterolobosea</taxon>
        <taxon>Tetramitia</taxon>
        <taxon>Eutetramitia</taxon>
        <taxon>Acrasidae</taxon>
        <taxon>Acrasis</taxon>
    </lineage>
</organism>
<dbReference type="SMART" id="SM00175">
    <property type="entry name" value="RAB"/>
    <property type="match status" value="1"/>
</dbReference>
<keyword evidence="2" id="KW-0342">GTP-binding</keyword>
<accession>A0AAW2ZQ42</accession>
<dbReference type="GO" id="GO:0005525">
    <property type="term" value="F:GTP binding"/>
    <property type="evidence" value="ECO:0007669"/>
    <property type="project" value="UniProtKB-KW"/>
</dbReference>
<evidence type="ECO:0000256" key="2">
    <source>
        <dbReference type="ARBA" id="ARBA00023134"/>
    </source>
</evidence>
<dbReference type="InterPro" id="IPR005225">
    <property type="entry name" value="Small_GTP-bd"/>
</dbReference>
<keyword evidence="4" id="KW-1185">Reference proteome</keyword>
<dbReference type="AlphaFoldDB" id="A0AAW2ZQ42"/>
<reference evidence="3 4" key="1">
    <citation type="submission" date="2024-03" db="EMBL/GenBank/DDBJ databases">
        <title>The Acrasis kona genome and developmental transcriptomes reveal deep origins of eukaryotic multicellular pathways.</title>
        <authorList>
            <person name="Sheikh S."/>
            <person name="Fu C.-J."/>
            <person name="Brown M.W."/>
            <person name="Baldauf S.L."/>
        </authorList>
    </citation>
    <scope>NUCLEOTIDE SEQUENCE [LARGE SCALE GENOMIC DNA]</scope>
    <source>
        <strain evidence="3 4">ATCC MYA-3509</strain>
    </source>
</reference>
<protein>
    <submittedName>
        <fullName evidence="3">Ras-like protein</fullName>
    </submittedName>
</protein>
<dbReference type="Gene3D" id="3.40.50.300">
    <property type="entry name" value="P-loop containing nucleotide triphosphate hydrolases"/>
    <property type="match status" value="1"/>
</dbReference>
<name>A0AAW2ZQ42_9EUKA</name>
<dbReference type="Proteomes" id="UP001431209">
    <property type="component" value="Unassembled WGS sequence"/>
</dbReference>
<dbReference type="GO" id="GO:0003924">
    <property type="term" value="F:GTPase activity"/>
    <property type="evidence" value="ECO:0007669"/>
    <property type="project" value="InterPro"/>
</dbReference>
<evidence type="ECO:0000313" key="3">
    <source>
        <dbReference type="EMBL" id="KAL0491987.1"/>
    </source>
</evidence>
<evidence type="ECO:0000313" key="4">
    <source>
        <dbReference type="Proteomes" id="UP001431209"/>
    </source>
</evidence>
<dbReference type="PROSITE" id="PS51419">
    <property type="entry name" value="RAB"/>
    <property type="match status" value="1"/>
</dbReference>
<dbReference type="PRINTS" id="PR00449">
    <property type="entry name" value="RASTRNSFRMNG"/>
</dbReference>
<dbReference type="GO" id="GO:0007165">
    <property type="term" value="P:signal transduction"/>
    <property type="evidence" value="ECO:0007669"/>
    <property type="project" value="InterPro"/>
</dbReference>
<keyword evidence="1" id="KW-0547">Nucleotide-binding</keyword>
<dbReference type="SUPFAM" id="SSF52540">
    <property type="entry name" value="P-loop containing nucleoside triphosphate hydrolases"/>
    <property type="match status" value="1"/>
</dbReference>
<dbReference type="GO" id="GO:0016020">
    <property type="term" value="C:membrane"/>
    <property type="evidence" value="ECO:0007669"/>
    <property type="project" value="InterPro"/>
</dbReference>
<dbReference type="InterPro" id="IPR027417">
    <property type="entry name" value="P-loop_NTPase"/>
</dbReference>
<dbReference type="PANTHER" id="PTHR24070">
    <property type="entry name" value="RAS, DI-RAS, AND RHEB FAMILY MEMBERS OF SMALL GTPASE SUPERFAMILY"/>
    <property type="match status" value="1"/>
</dbReference>
<dbReference type="SMART" id="SM00174">
    <property type="entry name" value="RHO"/>
    <property type="match status" value="1"/>
</dbReference>
<sequence length="310" mass="35656">MESLPTDMLVLILQYASDSFGQYLSHLLVNKEFNSLIVSNPHLMLQLTFKSELPDQYNRLITNGHIIYELFRPTKIIQAFELFTHYEKAVTFVKKEYLQSNWVKYQKTLWERSQSQSRTDEIQTVLLGDGGVGKSTISNRLVSNIFIEEYDPTIEDSYRICCEVNDEVYIIDMLDVAGQSEYSVMRDSYMRRCEVIIIVADAGNENTFDEIKVFIEQAQRIKDNICVPFLLILNKIDLVDNVDPLMEKLRKIGENSESAFVEYIAVSAKSGFNIRSITEKVVSIAMIASQTLPTRRVQLTKSIKKKCLLS</sequence>
<proteinExistence type="predicted"/>
<evidence type="ECO:0000256" key="1">
    <source>
        <dbReference type="ARBA" id="ARBA00022741"/>
    </source>
</evidence>
<dbReference type="Pfam" id="PF00071">
    <property type="entry name" value="Ras"/>
    <property type="match status" value="1"/>
</dbReference>
<comment type="caution">
    <text evidence="3">The sequence shown here is derived from an EMBL/GenBank/DDBJ whole genome shotgun (WGS) entry which is preliminary data.</text>
</comment>
<dbReference type="InterPro" id="IPR001806">
    <property type="entry name" value="Small_GTPase"/>
</dbReference>
<dbReference type="InterPro" id="IPR020849">
    <property type="entry name" value="Small_GTPase_Ras-type"/>
</dbReference>
<gene>
    <name evidence="3" type="ORF">AKO1_010150</name>
</gene>
<dbReference type="SMART" id="SM00173">
    <property type="entry name" value="RAS"/>
    <property type="match status" value="1"/>
</dbReference>
<dbReference type="NCBIfam" id="TIGR00231">
    <property type="entry name" value="small_GTP"/>
    <property type="match status" value="1"/>
</dbReference>
<dbReference type="PROSITE" id="PS51421">
    <property type="entry name" value="RAS"/>
    <property type="match status" value="1"/>
</dbReference>
<dbReference type="EMBL" id="JAOPGA020001893">
    <property type="protein sequence ID" value="KAL0491987.1"/>
    <property type="molecule type" value="Genomic_DNA"/>
</dbReference>